<accession>A0A0K2Y591</accession>
<keyword evidence="2" id="KW-1185">Reference proteome</keyword>
<evidence type="ECO:0000313" key="1">
    <source>
        <dbReference type="EMBL" id="CRI34003.1"/>
    </source>
</evidence>
<gene>
    <name evidence="1" type="ORF">HHE01_16890</name>
</gene>
<name>A0A0K2Y591_HELHE</name>
<reference evidence="2" key="1">
    <citation type="submission" date="2014-12" db="EMBL/GenBank/DDBJ databases">
        <authorList>
            <person name="Smet A."/>
        </authorList>
    </citation>
    <scope>NUCLEOTIDE SEQUENCE [LARGE SCALE GENOMIC DNA]</scope>
</reference>
<proteinExistence type="predicted"/>
<dbReference type="EMBL" id="CDMK01000001">
    <property type="protein sequence ID" value="CRI34003.1"/>
    <property type="molecule type" value="Genomic_DNA"/>
</dbReference>
<organism evidence="1 2">
    <name type="scientific">Helicobacter heilmannii</name>
    <dbReference type="NCBI Taxonomy" id="35817"/>
    <lineage>
        <taxon>Bacteria</taxon>
        <taxon>Pseudomonadati</taxon>
        <taxon>Campylobacterota</taxon>
        <taxon>Epsilonproteobacteria</taxon>
        <taxon>Campylobacterales</taxon>
        <taxon>Helicobacteraceae</taxon>
        <taxon>Helicobacter</taxon>
    </lineage>
</organism>
<evidence type="ECO:0000313" key="2">
    <source>
        <dbReference type="Proteomes" id="UP000046090"/>
    </source>
</evidence>
<protein>
    <submittedName>
        <fullName evidence="1">Uncharacterized protein</fullName>
    </submittedName>
</protein>
<dbReference type="Proteomes" id="UP000046090">
    <property type="component" value="Unassembled WGS sequence"/>
</dbReference>
<sequence length="48" mass="5255">MPTGPKIEPITISTLLPAATPTMPARVDKEFLWSSDRLLSITFLLTAL</sequence>
<dbReference type="AlphaFoldDB" id="A0A0K2Y591"/>